<dbReference type="PROSITE" id="PS50878">
    <property type="entry name" value="RT_POL"/>
    <property type="match status" value="1"/>
</dbReference>
<dbReference type="AlphaFoldDB" id="A0AAQ3X323"/>
<protein>
    <recommendedName>
        <fullName evidence="8">Reverse transcriptase domain-containing protein</fullName>
    </recommendedName>
</protein>
<keyword evidence="4" id="KW-0540">Nuclease</keyword>
<evidence type="ECO:0000256" key="3">
    <source>
        <dbReference type="ARBA" id="ARBA00022695"/>
    </source>
</evidence>
<evidence type="ECO:0000313" key="9">
    <source>
        <dbReference type="EMBL" id="WVZ83016.1"/>
    </source>
</evidence>
<dbReference type="PANTHER" id="PTHR24559">
    <property type="entry name" value="TRANSPOSON TY3-I GAG-POL POLYPROTEIN"/>
    <property type="match status" value="1"/>
</dbReference>
<dbReference type="FunFam" id="3.10.10.10:FF:000007">
    <property type="entry name" value="Retrovirus-related Pol polyprotein from transposon 17.6-like Protein"/>
    <property type="match status" value="1"/>
</dbReference>
<evidence type="ECO:0000256" key="1">
    <source>
        <dbReference type="ARBA" id="ARBA00022670"/>
    </source>
</evidence>
<dbReference type="CDD" id="cd01647">
    <property type="entry name" value="RT_LTR"/>
    <property type="match status" value="1"/>
</dbReference>
<dbReference type="Proteomes" id="UP001341281">
    <property type="component" value="Chromosome 06"/>
</dbReference>
<keyword evidence="1" id="KW-0645">Protease</keyword>
<dbReference type="Pfam" id="PF00078">
    <property type="entry name" value="RVT_1"/>
    <property type="match status" value="1"/>
</dbReference>
<dbReference type="GO" id="GO:0008233">
    <property type="term" value="F:peptidase activity"/>
    <property type="evidence" value="ECO:0007669"/>
    <property type="project" value="UniProtKB-KW"/>
</dbReference>
<dbReference type="GO" id="GO:0006508">
    <property type="term" value="P:proteolysis"/>
    <property type="evidence" value="ECO:0007669"/>
    <property type="project" value="UniProtKB-KW"/>
</dbReference>
<evidence type="ECO:0000256" key="6">
    <source>
        <dbReference type="ARBA" id="ARBA00022801"/>
    </source>
</evidence>
<dbReference type="Gene3D" id="3.30.70.270">
    <property type="match status" value="2"/>
</dbReference>
<evidence type="ECO:0000256" key="5">
    <source>
        <dbReference type="ARBA" id="ARBA00022759"/>
    </source>
</evidence>
<name>A0AAQ3X323_PASNO</name>
<gene>
    <name evidence="9" type="ORF">U9M48_030205</name>
</gene>
<dbReference type="SUPFAM" id="SSF56672">
    <property type="entry name" value="DNA/RNA polymerases"/>
    <property type="match status" value="1"/>
</dbReference>
<dbReference type="InterPro" id="IPR053134">
    <property type="entry name" value="RNA-dir_DNA_polymerase"/>
</dbReference>
<keyword evidence="2" id="KW-0808">Transferase</keyword>
<evidence type="ECO:0000256" key="7">
    <source>
        <dbReference type="ARBA" id="ARBA00022918"/>
    </source>
</evidence>
<keyword evidence="10" id="KW-1185">Reference proteome</keyword>
<dbReference type="GO" id="GO:0003964">
    <property type="term" value="F:RNA-directed DNA polymerase activity"/>
    <property type="evidence" value="ECO:0007669"/>
    <property type="project" value="UniProtKB-KW"/>
</dbReference>
<evidence type="ECO:0000313" key="10">
    <source>
        <dbReference type="Proteomes" id="UP001341281"/>
    </source>
</evidence>
<proteinExistence type="predicted"/>
<dbReference type="Gene3D" id="3.10.10.10">
    <property type="entry name" value="HIV Type 1 Reverse Transcriptase, subunit A, domain 1"/>
    <property type="match status" value="1"/>
</dbReference>
<dbReference type="GO" id="GO:0004519">
    <property type="term" value="F:endonuclease activity"/>
    <property type="evidence" value="ECO:0007669"/>
    <property type="project" value="UniProtKB-KW"/>
</dbReference>
<sequence>MKNSNSPYASPVLLVRKKDGTWRFCVDYKHLNAQTVKDKHPMPIVDELIDELANAKWFSKVDFRAGYHQICINPEDTHKTAFKTHSGLFEFLVMPFGLTNAPATFQGTMNLIFAPLLRKGILVFMDDILIYSNTLDEHMRLLKEVFEILRVNQFYLKGSKCSFLRQEVEYLGHIISGQGVSTEPSKITAVANWQKPRNVKELRGFLGLIGYYRKFIKHYAFQQLKQALVQAPILAIPDFSKPFIVETDASDSGFGAVLMQEGHSVAYLSKPV</sequence>
<dbReference type="InterPro" id="IPR043128">
    <property type="entry name" value="Rev_trsase/Diguanyl_cyclase"/>
</dbReference>
<organism evidence="9 10">
    <name type="scientific">Paspalum notatum var. saurae</name>
    <dbReference type="NCBI Taxonomy" id="547442"/>
    <lineage>
        <taxon>Eukaryota</taxon>
        <taxon>Viridiplantae</taxon>
        <taxon>Streptophyta</taxon>
        <taxon>Embryophyta</taxon>
        <taxon>Tracheophyta</taxon>
        <taxon>Spermatophyta</taxon>
        <taxon>Magnoliopsida</taxon>
        <taxon>Liliopsida</taxon>
        <taxon>Poales</taxon>
        <taxon>Poaceae</taxon>
        <taxon>PACMAD clade</taxon>
        <taxon>Panicoideae</taxon>
        <taxon>Andropogonodae</taxon>
        <taxon>Paspaleae</taxon>
        <taxon>Paspalinae</taxon>
        <taxon>Paspalum</taxon>
    </lineage>
</organism>
<dbReference type="InterPro" id="IPR000477">
    <property type="entry name" value="RT_dom"/>
</dbReference>
<dbReference type="InterPro" id="IPR041577">
    <property type="entry name" value="RT_RNaseH_2"/>
</dbReference>
<dbReference type="PANTHER" id="PTHR24559:SF450">
    <property type="entry name" value="RNA-DIRECTED DNA POLYMERASE HOMOLOG"/>
    <property type="match status" value="1"/>
</dbReference>
<keyword evidence="6" id="KW-0378">Hydrolase</keyword>
<keyword evidence="7" id="KW-0695">RNA-directed DNA polymerase</keyword>
<dbReference type="EMBL" id="CP144750">
    <property type="protein sequence ID" value="WVZ83016.1"/>
    <property type="molecule type" value="Genomic_DNA"/>
</dbReference>
<evidence type="ECO:0000259" key="8">
    <source>
        <dbReference type="PROSITE" id="PS50878"/>
    </source>
</evidence>
<dbReference type="InterPro" id="IPR043502">
    <property type="entry name" value="DNA/RNA_pol_sf"/>
</dbReference>
<evidence type="ECO:0000256" key="2">
    <source>
        <dbReference type="ARBA" id="ARBA00022679"/>
    </source>
</evidence>
<keyword evidence="3" id="KW-0548">Nucleotidyltransferase</keyword>
<accession>A0AAQ3X323</accession>
<feature type="domain" description="Reverse transcriptase" evidence="8">
    <location>
        <begin position="1"/>
        <end position="175"/>
    </location>
</feature>
<dbReference type="Pfam" id="PF17919">
    <property type="entry name" value="RT_RNaseH_2"/>
    <property type="match status" value="1"/>
</dbReference>
<reference evidence="9 10" key="1">
    <citation type="submission" date="2024-02" db="EMBL/GenBank/DDBJ databases">
        <title>High-quality chromosome-scale genome assembly of Pensacola bahiagrass (Paspalum notatum Flugge var. saurae).</title>
        <authorList>
            <person name="Vega J.M."/>
            <person name="Podio M."/>
            <person name="Orjuela J."/>
            <person name="Siena L.A."/>
            <person name="Pessino S.C."/>
            <person name="Combes M.C."/>
            <person name="Mariac C."/>
            <person name="Albertini E."/>
            <person name="Pupilli F."/>
            <person name="Ortiz J.P.A."/>
            <person name="Leblanc O."/>
        </authorList>
    </citation>
    <scope>NUCLEOTIDE SEQUENCE [LARGE SCALE GENOMIC DNA]</scope>
    <source>
        <strain evidence="9">R1</strain>
        <tissue evidence="9">Leaf</tissue>
    </source>
</reference>
<keyword evidence="5" id="KW-0255">Endonuclease</keyword>
<evidence type="ECO:0000256" key="4">
    <source>
        <dbReference type="ARBA" id="ARBA00022722"/>
    </source>
</evidence>